<proteinExistence type="predicted"/>
<evidence type="ECO:0000313" key="1">
    <source>
        <dbReference type="EMBL" id="MFC7334813.1"/>
    </source>
</evidence>
<dbReference type="RefSeq" id="WP_377360358.1">
    <property type="nucleotide sequence ID" value="NZ_JBHTCM010000020.1"/>
</dbReference>
<organism evidence="1 2">
    <name type="scientific">Rhodocista pekingensis</name>
    <dbReference type="NCBI Taxonomy" id="201185"/>
    <lineage>
        <taxon>Bacteria</taxon>
        <taxon>Pseudomonadati</taxon>
        <taxon>Pseudomonadota</taxon>
        <taxon>Alphaproteobacteria</taxon>
        <taxon>Rhodospirillales</taxon>
        <taxon>Azospirillaceae</taxon>
        <taxon>Rhodocista</taxon>
    </lineage>
</organism>
<dbReference type="Proteomes" id="UP001596456">
    <property type="component" value="Unassembled WGS sequence"/>
</dbReference>
<name>A0ABW2L078_9PROT</name>
<gene>
    <name evidence="1" type="ORF">ACFQPS_16730</name>
</gene>
<dbReference type="InterPro" id="IPR035093">
    <property type="entry name" value="RelE/ParE_toxin_dom_sf"/>
</dbReference>
<keyword evidence="2" id="KW-1185">Reference proteome</keyword>
<evidence type="ECO:0000313" key="2">
    <source>
        <dbReference type="Proteomes" id="UP001596456"/>
    </source>
</evidence>
<reference evidence="2" key="1">
    <citation type="journal article" date="2019" name="Int. J. Syst. Evol. Microbiol.">
        <title>The Global Catalogue of Microorganisms (GCM) 10K type strain sequencing project: providing services to taxonomists for standard genome sequencing and annotation.</title>
        <authorList>
            <consortium name="The Broad Institute Genomics Platform"/>
            <consortium name="The Broad Institute Genome Sequencing Center for Infectious Disease"/>
            <person name="Wu L."/>
            <person name="Ma J."/>
        </authorList>
    </citation>
    <scope>NUCLEOTIDE SEQUENCE [LARGE SCALE GENOMIC DNA]</scope>
    <source>
        <strain evidence="2">CGMCC 1.16275</strain>
    </source>
</reference>
<dbReference type="Gene3D" id="3.30.2310.20">
    <property type="entry name" value="RelE-like"/>
    <property type="match status" value="1"/>
</dbReference>
<protein>
    <submittedName>
        <fullName evidence="1">Killer suppression protein HigA</fullName>
    </submittedName>
</protein>
<comment type="caution">
    <text evidence="1">The sequence shown here is derived from an EMBL/GenBank/DDBJ whole genome shotgun (WGS) entry which is preliminary data.</text>
</comment>
<dbReference type="EMBL" id="JBHTCM010000020">
    <property type="protein sequence ID" value="MFC7334813.1"/>
    <property type="molecule type" value="Genomic_DNA"/>
</dbReference>
<dbReference type="SUPFAM" id="SSF143011">
    <property type="entry name" value="RelE-like"/>
    <property type="match status" value="1"/>
</dbReference>
<sequence length="113" mass="12843">MQVWFASSKLQKLLSSEKELVRRFGKKCAEELMDRMATLEAMPRLVDVPSEPPERRHKLYADRKGQWSVDGHGGVRLCFKPANDPLPLLPNGEVDVEQVTEIEIVFVGDTHRG</sequence>
<accession>A0ABW2L078</accession>